<protein>
    <recommendedName>
        <fullName evidence="3">Holin of 3TMs, for gene-transfer release</fullName>
    </recommendedName>
</protein>
<dbReference type="Proteomes" id="UP000193862">
    <property type="component" value="Unassembled WGS sequence"/>
</dbReference>
<sequence>MMQAALIALAAKLGASAVEKILTRKLGPATGELVADVIRSIASAAGTTPEQLPTVLRDDPMRVENAILDVESEAPEKLALYAQGLAYQLEIAKQEATGPLWTWAWRPAGMYGLGALWFWNVVFLHILNAAFKIALPPTPFDVLLQLTAAYMALYMGGHTVKDVAGKWLETRK</sequence>
<evidence type="ECO:0000313" key="1">
    <source>
        <dbReference type="EMBL" id="SLN38283.1"/>
    </source>
</evidence>
<dbReference type="AlphaFoldDB" id="A0A1Y5SDL8"/>
<name>A0A1Y5SDL8_9RHOB</name>
<accession>A0A1Y5SDL8</accession>
<evidence type="ECO:0008006" key="3">
    <source>
        <dbReference type="Google" id="ProtNLM"/>
    </source>
</evidence>
<dbReference type="EMBL" id="FWFS01000004">
    <property type="protein sequence ID" value="SLN38283.1"/>
    <property type="molecule type" value="Genomic_DNA"/>
</dbReference>
<keyword evidence="2" id="KW-1185">Reference proteome</keyword>
<proteinExistence type="predicted"/>
<evidence type="ECO:0000313" key="2">
    <source>
        <dbReference type="Proteomes" id="UP000193862"/>
    </source>
</evidence>
<organism evidence="1 2">
    <name type="scientific">Aquimixticola soesokkakensis</name>
    <dbReference type="NCBI Taxonomy" id="1519096"/>
    <lineage>
        <taxon>Bacteria</taxon>
        <taxon>Pseudomonadati</taxon>
        <taxon>Pseudomonadota</taxon>
        <taxon>Alphaproteobacteria</taxon>
        <taxon>Rhodobacterales</taxon>
        <taxon>Paracoccaceae</taxon>
        <taxon>Aquimixticola</taxon>
    </lineage>
</organism>
<reference evidence="1 2" key="1">
    <citation type="submission" date="2017-03" db="EMBL/GenBank/DDBJ databases">
        <authorList>
            <person name="Afonso C.L."/>
            <person name="Miller P.J."/>
            <person name="Scott M.A."/>
            <person name="Spackman E."/>
            <person name="Goraichik I."/>
            <person name="Dimitrov K.M."/>
            <person name="Suarez D.L."/>
            <person name="Swayne D.E."/>
        </authorList>
    </citation>
    <scope>NUCLEOTIDE SEQUENCE [LARGE SCALE GENOMIC DNA]</scope>
    <source>
        <strain evidence="1 2">CECT 8620</strain>
    </source>
</reference>
<gene>
    <name evidence="1" type="ORF">AQS8620_01436</name>
</gene>